<dbReference type="PROSITE" id="PS51708">
    <property type="entry name" value="CHAD"/>
    <property type="match status" value="1"/>
</dbReference>
<dbReference type="SUPFAM" id="SSF55154">
    <property type="entry name" value="CYTH-like phosphatases"/>
    <property type="match status" value="1"/>
</dbReference>
<protein>
    <submittedName>
        <fullName evidence="3">CHAD domain-containing protein</fullName>
    </submittedName>
</protein>
<organism evidence="3 4">
    <name type="scientific">Variovorax ureilyticus</name>
    <dbReference type="NCBI Taxonomy" id="1836198"/>
    <lineage>
        <taxon>Bacteria</taxon>
        <taxon>Pseudomonadati</taxon>
        <taxon>Pseudomonadota</taxon>
        <taxon>Betaproteobacteria</taxon>
        <taxon>Burkholderiales</taxon>
        <taxon>Comamonadaceae</taxon>
        <taxon>Variovorax</taxon>
    </lineage>
</organism>
<evidence type="ECO:0000259" key="1">
    <source>
        <dbReference type="PROSITE" id="PS51707"/>
    </source>
</evidence>
<dbReference type="PANTHER" id="PTHR39569:SF1">
    <property type="entry name" value="INORGANIC TRIPHOSPHATASE"/>
    <property type="match status" value="1"/>
</dbReference>
<dbReference type="RefSeq" id="WP_340359161.1">
    <property type="nucleotide sequence ID" value="NZ_JBBKZU010000010.1"/>
</dbReference>
<dbReference type="PANTHER" id="PTHR39569">
    <property type="entry name" value="INORGANIC TRIPHOSPHATASE"/>
    <property type="match status" value="1"/>
</dbReference>
<dbReference type="InterPro" id="IPR007899">
    <property type="entry name" value="CHAD_dom"/>
</dbReference>
<accession>A0ABU8VKD8</accession>
<dbReference type="InterPro" id="IPR023577">
    <property type="entry name" value="CYTH_domain"/>
</dbReference>
<gene>
    <name evidence="3" type="ORF">WKW77_22835</name>
</gene>
<feature type="domain" description="CHAD" evidence="2">
    <location>
        <begin position="225"/>
        <end position="501"/>
    </location>
</feature>
<dbReference type="InterPro" id="IPR033469">
    <property type="entry name" value="CYTH-like_dom_sf"/>
</dbReference>
<dbReference type="SMART" id="SM01118">
    <property type="entry name" value="CYTH"/>
    <property type="match status" value="1"/>
</dbReference>
<dbReference type="Proteomes" id="UP001365846">
    <property type="component" value="Unassembled WGS sequence"/>
</dbReference>
<name>A0ABU8VKD8_9BURK</name>
<feature type="domain" description="CYTH" evidence="1">
    <location>
        <begin position="1"/>
        <end position="206"/>
    </location>
</feature>
<sequence>MTEFELKFQIDPQQRAAVEAAVSRGRSHVARLRARYFDTADGALAAERIVLRLRKEGRTWWQTAKAPGGTLLERHEHNVELPPASAREVPVPRIERHEGTPVGALIHDALRKAGHDARAVELVALYGTDVRRTTREMRTGDALVELAFDHGEVSAGERSHALCELEIELKSGSPRSMLELAHRWRNRYALWLDTVSKSARGERLASGARFGDPVKAEPPRLDERSDDGPEVLCAVIKTCLSQILANASEVAAGSTEPEHVHQLRIGIRRLRTGLREMEALAPTLIDPAWEPALVTAFRALGRQRDRDHLLQDVEPRLAAVGAPPIAWADEEPLPAPADVVRNADFQNALLDLVAATLPTEQAEDDTAGNTPAPPASARKALRRQLTKLHHQVVRDGQRYETLEPHAQHRVRKRLKRLRYLGEFVAPLFGTRDAKRYLKKLEPAQDALGQHNDNAVAIAAYRDNAPHDGRSWFAAGWLSARQPASAAECRKALDEVAKAKPFWK</sequence>
<dbReference type="EMBL" id="JBBKZU010000010">
    <property type="protein sequence ID" value="MEJ8813941.1"/>
    <property type="molecule type" value="Genomic_DNA"/>
</dbReference>
<dbReference type="Pfam" id="PF01928">
    <property type="entry name" value="CYTH"/>
    <property type="match status" value="1"/>
</dbReference>
<keyword evidence="4" id="KW-1185">Reference proteome</keyword>
<dbReference type="InterPro" id="IPR039013">
    <property type="entry name" value="YgiF"/>
</dbReference>
<dbReference type="Gene3D" id="1.40.20.10">
    <property type="entry name" value="CHAD domain"/>
    <property type="match status" value="1"/>
</dbReference>
<dbReference type="Gene3D" id="2.40.320.10">
    <property type="entry name" value="Hypothetical Protein Pfu-838710-001"/>
    <property type="match status" value="1"/>
</dbReference>
<proteinExistence type="predicted"/>
<evidence type="ECO:0000313" key="4">
    <source>
        <dbReference type="Proteomes" id="UP001365846"/>
    </source>
</evidence>
<dbReference type="CDD" id="cd07756">
    <property type="entry name" value="CYTH-like_Pase_CHAD"/>
    <property type="match status" value="1"/>
</dbReference>
<dbReference type="SMART" id="SM00880">
    <property type="entry name" value="CHAD"/>
    <property type="match status" value="1"/>
</dbReference>
<evidence type="ECO:0000259" key="2">
    <source>
        <dbReference type="PROSITE" id="PS51708"/>
    </source>
</evidence>
<dbReference type="Pfam" id="PF05235">
    <property type="entry name" value="CHAD"/>
    <property type="match status" value="1"/>
</dbReference>
<reference evidence="3 4" key="1">
    <citation type="submission" date="2024-03" db="EMBL/GenBank/DDBJ databases">
        <title>Novel species of the genus Variovorax.</title>
        <authorList>
            <person name="Liu Q."/>
            <person name="Xin Y.-H."/>
        </authorList>
    </citation>
    <scope>NUCLEOTIDE SEQUENCE [LARGE SCALE GENOMIC DNA]</scope>
    <source>
        <strain evidence="3 4">KACC 18899</strain>
    </source>
</reference>
<comment type="caution">
    <text evidence="3">The sequence shown here is derived from an EMBL/GenBank/DDBJ whole genome shotgun (WGS) entry which is preliminary data.</text>
</comment>
<evidence type="ECO:0000313" key="3">
    <source>
        <dbReference type="EMBL" id="MEJ8813941.1"/>
    </source>
</evidence>
<dbReference type="InterPro" id="IPR038186">
    <property type="entry name" value="CHAD_dom_sf"/>
</dbReference>
<dbReference type="PROSITE" id="PS51707">
    <property type="entry name" value="CYTH"/>
    <property type="match status" value="1"/>
</dbReference>